<accession>A0AB39JEX2</accession>
<feature type="region of interest" description="Disordered" evidence="1">
    <location>
        <begin position="1"/>
        <end position="23"/>
    </location>
</feature>
<gene>
    <name evidence="3" type="ORF">FloV-SA2_00346</name>
</gene>
<dbReference type="Pfam" id="PF23983">
    <property type="entry name" value="P11_C"/>
    <property type="match status" value="1"/>
</dbReference>
<evidence type="ECO:0000256" key="1">
    <source>
        <dbReference type="SAM" id="MobiDB-lite"/>
    </source>
</evidence>
<reference evidence="3" key="1">
    <citation type="submission" date="2024-03" db="EMBL/GenBank/DDBJ databases">
        <title>Eukaryotic viruses encode the ribosomal protein eL40.</title>
        <authorList>
            <person name="Thomy J."/>
            <person name="Schvarcz C.R."/>
            <person name="McBeain K.A."/>
            <person name="Edwards K.F."/>
            <person name="Steward G.F."/>
        </authorList>
    </citation>
    <scope>NUCLEOTIDE SEQUENCE</scope>
    <source>
        <strain evidence="3">FloV-SA2</strain>
    </source>
</reference>
<proteinExistence type="predicted"/>
<feature type="compositionally biased region" description="Basic and acidic residues" evidence="1">
    <location>
        <begin position="89"/>
        <end position="99"/>
    </location>
</feature>
<evidence type="ECO:0000259" key="2">
    <source>
        <dbReference type="Pfam" id="PF23983"/>
    </source>
</evidence>
<dbReference type="EMBL" id="PP542043">
    <property type="protein sequence ID" value="XDO02164.1"/>
    <property type="molecule type" value="Genomic_DNA"/>
</dbReference>
<evidence type="ECO:0000313" key="3">
    <source>
        <dbReference type="EMBL" id="XDO02164.1"/>
    </source>
</evidence>
<sequence>METSKTDKMSCNNQPVMDPKELLPLDSNKEWNNIKPNGDLKQLNLVNAGHHIGINTVSSSLRNPNLQIRSEPSIPKGNVGPWNNTTIEGDPHRKGFELA</sequence>
<feature type="domain" description="Minor capsid protein P11 C-terminal conserved region" evidence="2">
    <location>
        <begin position="17"/>
        <end position="96"/>
    </location>
</feature>
<feature type="region of interest" description="Disordered" evidence="1">
    <location>
        <begin position="65"/>
        <end position="99"/>
    </location>
</feature>
<dbReference type="InterPro" id="IPR055730">
    <property type="entry name" value="P11_C"/>
</dbReference>
<protein>
    <recommendedName>
        <fullName evidence="2">Minor capsid protein P11 C-terminal conserved region domain-containing protein</fullName>
    </recommendedName>
</protein>
<name>A0AB39JEX2_9VIRU</name>
<organism evidence="3">
    <name type="scientific">Florenciella sp. virus SA2</name>
    <dbReference type="NCBI Taxonomy" id="3240092"/>
    <lineage>
        <taxon>Viruses</taxon>
    </lineage>
</organism>